<gene>
    <name evidence="2" type="ORF">N7530_003872</name>
</gene>
<evidence type="ECO:0000256" key="1">
    <source>
        <dbReference type="SAM" id="SignalP"/>
    </source>
</evidence>
<dbReference type="AlphaFoldDB" id="A0A9W9WX55"/>
<keyword evidence="1" id="KW-0732">Signal</keyword>
<sequence>MLSLSILPLLVFGLVCSAHPLEKRQSRPTDSFKLYAYGPGISGLPVFYRNGSAEIADAIKVDTTTMAAMTPINFTAAENTWVAHPSSSSRSNEGFTTLSTNTNMLCLDQGNANSNPVSFTAVTATGKSNTTKLSNVWPTYGGYVLITVSGANFYARPTATDGLYSLLWSSSAEAMTDTIPVVLRTAEPATESVLN</sequence>
<evidence type="ECO:0000313" key="2">
    <source>
        <dbReference type="EMBL" id="KAJ5478363.1"/>
    </source>
</evidence>
<organism evidence="2 3">
    <name type="scientific">Penicillium desertorum</name>
    <dbReference type="NCBI Taxonomy" id="1303715"/>
    <lineage>
        <taxon>Eukaryota</taxon>
        <taxon>Fungi</taxon>
        <taxon>Dikarya</taxon>
        <taxon>Ascomycota</taxon>
        <taxon>Pezizomycotina</taxon>
        <taxon>Eurotiomycetes</taxon>
        <taxon>Eurotiomycetidae</taxon>
        <taxon>Eurotiales</taxon>
        <taxon>Aspergillaceae</taxon>
        <taxon>Penicillium</taxon>
    </lineage>
</organism>
<feature type="chain" id="PRO_5040806086" evidence="1">
    <location>
        <begin position="18"/>
        <end position="195"/>
    </location>
</feature>
<name>A0A9W9WX55_9EURO</name>
<reference evidence="2" key="1">
    <citation type="submission" date="2022-12" db="EMBL/GenBank/DDBJ databases">
        <authorList>
            <person name="Petersen C."/>
        </authorList>
    </citation>
    <scope>NUCLEOTIDE SEQUENCE</scope>
    <source>
        <strain evidence="2">IBT 17660</strain>
    </source>
</reference>
<dbReference type="OrthoDB" id="5230873at2759"/>
<proteinExistence type="predicted"/>
<comment type="caution">
    <text evidence="2">The sequence shown here is derived from an EMBL/GenBank/DDBJ whole genome shotgun (WGS) entry which is preliminary data.</text>
</comment>
<feature type="signal peptide" evidence="1">
    <location>
        <begin position="1"/>
        <end position="17"/>
    </location>
</feature>
<reference evidence="2" key="2">
    <citation type="journal article" date="2023" name="IMA Fungus">
        <title>Comparative genomic study of the Penicillium genus elucidates a diverse pangenome and 15 lateral gene transfer events.</title>
        <authorList>
            <person name="Petersen C."/>
            <person name="Sorensen T."/>
            <person name="Nielsen M.R."/>
            <person name="Sondergaard T.E."/>
            <person name="Sorensen J.L."/>
            <person name="Fitzpatrick D.A."/>
            <person name="Frisvad J.C."/>
            <person name="Nielsen K.L."/>
        </authorList>
    </citation>
    <scope>NUCLEOTIDE SEQUENCE</scope>
    <source>
        <strain evidence="2">IBT 17660</strain>
    </source>
</reference>
<evidence type="ECO:0000313" key="3">
    <source>
        <dbReference type="Proteomes" id="UP001147760"/>
    </source>
</evidence>
<protein>
    <submittedName>
        <fullName evidence="2">Uncharacterized protein</fullName>
    </submittedName>
</protein>
<dbReference type="EMBL" id="JAPWDO010000003">
    <property type="protein sequence ID" value="KAJ5478363.1"/>
    <property type="molecule type" value="Genomic_DNA"/>
</dbReference>
<keyword evidence="3" id="KW-1185">Reference proteome</keyword>
<dbReference type="Proteomes" id="UP001147760">
    <property type="component" value="Unassembled WGS sequence"/>
</dbReference>
<accession>A0A9W9WX55</accession>